<feature type="transmembrane region" description="Helical" evidence="8">
    <location>
        <begin position="177"/>
        <end position="195"/>
    </location>
</feature>
<evidence type="ECO:0000256" key="2">
    <source>
        <dbReference type="ARBA" id="ARBA00022475"/>
    </source>
</evidence>
<feature type="transmembrane region" description="Helical" evidence="8">
    <location>
        <begin position="456"/>
        <end position="475"/>
    </location>
</feature>
<feature type="transmembrane region" description="Helical" evidence="8">
    <location>
        <begin position="135"/>
        <end position="165"/>
    </location>
</feature>
<feature type="transmembrane region" description="Helical" evidence="8">
    <location>
        <begin position="402"/>
        <end position="422"/>
    </location>
</feature>
<dbReference type="InterPro" id="IPR050297">
    <property type="entry name" value="LipidA_mod_glycosyltrf_83"/>
</dbReference>
<keyword evidence="7 8" id="KW-0472">Membrane</keyword>
<dbReference type="EMBL" id="CAFBLQ010000003">
    <property type="protein sequence ID" value="CAB4857413.1"/>
    <property type="molecule type" value="Genomic_DNA"/>
</dbReference>
<keyword evidence="6 8" id="KW-1133">Transmembrane helix</keyword>
<gene>
    <name evidence="10" type="ORF">UFOPK3423_00049</name>
</gene>
<name>A0A6J7CQY3_9ZZZZ</name>
<keyword evidence="5 8" id="KW-0812">Transmembrane</keyword>
<dbReference type="GO" id="GO:0005886">
    <property type="term" value="C:plasma membrane"/>
    <property type="evidence" value="ECO:0007669"/>
    <property type="project" value="UniProtKB-SubCell"/>
</dbReference>
<evidence type="ECO:0000259" key="9">
    <source>
        <dbReference type="Pfam" id="PF13231"/>
    </source>
</evidence>
<evidence type="ECO:0000313" key="10">
    <source>
        <dbReference type="EMBL" id="CAB4857413.1"/>
    </source>
</evidence>
<dbReference type="PANTHER" id="PTHR33908">
    <property type="entry name" value="MANNOSYLTRANSFERASE YKCB-RELATED"/>
    <property type="match status" value="1"/>
</dbReference>
<dbReference type="InterPro" id="IPR038731">
    <property type="entry name" value="RgtA/B/C-like"/>
</dbReference>
<evidence type="ECO:0000256" key="8">
    <source>
        <dbReference type="SAM" id="Phobius"/>
    </source>
</evidence>
<evidence type="ECO:0000256" key="5">
    <source>
        <dbReference type="ARBA" id="ARBA00022692"/>
    </source>
</evidence>
<sequence length="510" mass="53752">MALFPGQVRRAPALPWATRPTARAADGLRALARPRAVLIALSVIVLAGFALRAAQAADPGRYISSDERSYARLAVSIAEHGSYQPAGARDPWHWAPGAPALFAAAHFVAPGADGDGSPQQLRSAVWAQALGGTALIVAVFLLAAGLAGPLAGLLAAGLIAFYPPLIRATGDLISEPLGALTLTLAMLAVLAAWRAPSLRRVSLAGAALGVALLVRADLLILPPILGACWALGARGRTGGRAALGQGALLAVLPLLVVLPWSAYASAKAERFVPVASSGPSTLFVGTYLPGDGGMSGVREELQLYVRRNLTNLHDVRTANIPGAYVIRAYIRERHPEIVPGPHRAIPEDKLRAAIAFEARRNIKTYALRQPLAFLAMDARKAGRMWAGPYTGRYGARSGWVRAWHLALVGLAVAGALAGLLLARRLRGELALLLLPVLVGTFISAIFVAQARHNLKLLPLLVVAGAAGAVLAARALRDHRRQNVDIIDPPGAEIHVRDRRPRTQVTSLPAR</sequence>
<dbReference type="GO" id="GO:0008610">
    <property type="term" value="P:lipid biosynthetic process"/>
    <property type="evidence" value="ECO:0007669"/>
    <property type="project" value="UniProtKB-ARBA"/>
</dbReference>
<feature type="transmembrane region" description="Helical" evidence="8">
    <location>
        <begin position="207"/>
        <end position="231"/>
    </location>
</feature>
<evidence type="ECO:0000256" key="3">
    <source>
        <dbReference type="ARBA" id="ARBA00022676"/>
    </source>
</evidence>
<evidence type="ECO:0000256" key="1">
    <source>
        <dbReference type="ARBA" id="ARBA00004651"/>
    </source>
</evidence>
<evidence type="ECO:0000256" key="7">
    <source>
        <dbReference type="ARBA" id="ARBA00023136"/>
    </source>
</evidence>
<dbReference type="Pfam" id="PF13231">
    <property type="entry name" value="PMT_2"/>
    <property type="match status" value="1"/>
</dbReference>
<proteinExistence type="predicted"/>
<dbReference type="AlphaFoldDB" id="A0A6J7CQY3"/>
<reference evidence="10" key="1">
    <citation type="submission" date="2020-05" db="EMBL/GenBank/DDBJ databases">
        <authorList>
            <person name="Chiriac C."/>
            <person name="Salcher M."/>
            <person name="Ghai R."/>
            <person name="Kavagutti S V."/>
        </authorList>
    </citation>
    <scope>NUCLEOTIDE SEQUENCE</scope>
</reference>
<keyword evidence="4" id="KW-0808">Transferase</keyword>
<keyword evidence="2" id="KW-1003">Cell membrane</keyword>
<evidence type="ECO:0000256" key="4">
    <source>
        <dbReference type="ARBA" id="ARBA00022679"/>
    </source>
</evidence>
<protein>
    <submittedName>
        <fullName evidence="10">Unannotated protein</fullName>
    </submittedName>
</protein>
<keyword evidence="3" id="KW-0328">Glycosyltransferase</keyword>
<dbReference type="PANTHER" id="PTHR33908:SF11">
    <property type="entry name" value="MEMBRANE PROTEIN"/>
    <property type="match status" value="1"/>
</dbReference>
<feature type="transmembrane region" description="Helical" evidence="8">
    <location>
        <begin position="36"/>
        <end position="54"/>
    </location>
</feature>
<dbReference type="GO" id="GO:0016763">
    <property type="term" value="F:pentosyltransferase activity"/>
    <property type="evidence" value="ECO:0007669"/>
    <property type="project" value="TreeGrafter"/>
</dbReference>
<feature type="transmembrane region" description="Helical" evidence="8">
    <location>
        <begin position="429"/>
        <end position="450"/>
    </location>
</feature>
<comment type="subcellular location">
    <subcellularLocation>
        <location evidence="1">Cell membrane</location>
        <topology evidence="1">Multi-pass membrane protein</topology>
    </subcellularLocation>
</comment>
<feature type="transmembrane region" description="Helical" evidence="8">
    <location>
        <begin position="243"/>
        <end position="263"/>
    </location>
</feature>
<feature type="domain" description="Glycosyltransferase RgtA/B/C/D-like" evidence="9">
    <location>
        <begin position="122"/>
        <end position="260"/>
    </location>
</feature>
<organism evidence="10">
    <name type="scientific">freshwater metagenome</name>
    <dbReference type="NCBI Taxonomy" id="449393"/>
    <lineage>
        <taxon>unclassified sequences</taxon>
        <taxon>metagenomes</taxon>
        <taxon>ecological metagenomes</taxon>
    </lineage>
</organism>
<accession>A0A6J7CQY3</accession>
<evidence type="ECO:0000256" key="6">
    <source>
        <dbReference type="ARBA" id="ARBA00022989"/>
    </source>
</evidence>